<keyword evidence="20" id="KW-0805">Transcription regulation</keyword>
<keyword evidence="8" id="KW-0963">Cytoplasm</keyword>
<evidence type="ECO:0000256" key="25">
    <source>
        <dbReference type="ARBA" id="ARBA00048329"/>
    </source>
</evidence>
<evidence type="ECO:0000256" key="23">
    <source>
        <dbReference type="ARBA" id="ARBA00023163"/>
    </source>
</evidence>
<keyword evidence="14" id="KW-0479">Metal-binding</keyword>
<reference evidence="29 30" key="1">
    <citation type="journal article" date="2014" name="Nat. Genet.">
        <title>Whole-genome sequence of a flatfish provides insights into ZW sex chromosome evolution and adaptation to a benthic lifestyle.</title>
        <authorList>
            <person name="Chen S."/>
            <person name="Zhang G."/>
            <person name="Shao C."/>
            <person name="Huang Q."/>
            <person name="Liu G."/>
            <person name="Zhang P."/>
            <person name="Song W."/>
            <person name="An N."/>
            <person name="Chalopin D."/>
            <person name="Volff J.N."/>
            <person name="Hong Y."/>
            <person name="Li Q."/>
            <person name="Sha Z."/>
            <person name="Zhou H."/>
            <person name="Xie M."/>
            <person name="Yu Q."/>
            <person name="Liu Y."/>
            <person name="Xiang H."/>
            <person name="Wang N."/>
            <person name="Wu K."/>
            <person name="Yang C."/>
            <person name="Zhou Q."/>
            <person name="Liao X."/>
            <person name="Yang L."/>
            <person name="Hu Q."/>
            <person name="Zhang J."/>
            <person name="Meng L."/>
            <person name="Jin L."/>
            <person name="Tian Y."/>
            <person name="Lian J."/>
            <person name="Yang J."/>
            <person name="Miao G."/>
            <person name="Liu S."/>
            <person name="Liang Z."/>
            <person name="Yan F."/>
            <person name="Li Y."/>
            <person name="Sun B."/>
            <person name="Zhang H."/>
            <person name="Zhang J."/>
            <person name="Zhu Y."/>
            <person name="Du M."/>
            <person name="Zhao Y."/>
            <person name="Schartl M."/>
            <person name="Tang Q."/>
            <person name="Wang J."/>
        </authorList>
    </citation>
    <scope>NUCLEOTIDE SEQUENCE</scope>
</reference>
<evidence type="ECO:0000256" key="14">
    <source>
        <dbReference type="ARBA" id="ARBA00022723"/>
    </source>
</evidence>
<reference evidence="29" key="3">
    <citation type="submission" date="2025-09" db="UniProtKB">
        <authorList>
            <consortium name="Ensembl"/>
        </authorList>
    </citation>
    <scope>IDENTIFICATION</scope>
</reference>
<evidence type="ECO:0000256" key="19">
    <source>
        <dbReference type="ARBA" id="ARBA00022843"/>
    </source>
</evidence>
<evidence type="ECO:0000256" key="22">
    <source>
        <dbReference type="ARBA" id="ARBA00023136"/>
    </source>
</evidence>
<dbReference type="GO" id="GO:0005886">
    <property type="term" value="C:plasma membrane"/>
    <property type="evidence" value="ECO:0007669"/>
    <property type="project" value="UniProtKB-SubCell"/>
</dbReference>
<evidence type="ECO:0000256" key="24">
    <source>
        <dbReference type="ARBA" id="ARBA00047559"/>
    </source>
</evidence>
<dbReference type="PROSITE" id="PS50011">
    <property type="entry name" value="PROTEIN_KINASE_DOM"/>
    <property type="match status" value="1"/>
</dbReference>
<evidence type="ECO:0000256" key="5">
    <source>
        <dbReference type="ARBA" id="ARBA00012406"/>
    </source>
</evidence>
<keyword evidence="18" id="KW-0460">Magnesium</keyword>
<dbReference type="PROSITE" id="PS00107">
    <property type="entry name" value="PROTEIN_KINASE_ATP"/>
    <property type="match status" value="1"/>
</dbReference>
<keyword evidence="17 26" id="KW-0067">ATP-binding</keyword>
<evidence type="ECO:0000256" key="8">
    <source>
        <dbReference type="ARBA" id="ARBA00022490"/>
    </source>
</evidence>
<dbReference type="Proteomes" id="UP000265120">
    <property type="component" value="Chromosome 7"/>
</dbReference>
<comment type="cofactor">
    <cofactor evidence="1">
        <name>Mg(2+)</name>
        <dbReference type="ChEBI" id="CHEBI:18420"/>
    </cofactor>
</comment>
<evidence type="ECO:0000256" key="6">
    <source>
        <dbReference type="ARBA" id="ARBA00017660"/>
    </source>
</evidence>
<keyword evidence="23" id="KW-0804">Transcription</keyword>
<evidence type="ECO:0000256" key="15">
    <source>
        <dbReference type="ARBA" id="ARBA00022741"/>
    </source>
</evidence>
<keyword evidence="15 26" id="KW-0547">Nucleotide-binding</keyword>
<dbReference type="InterPro" id="IPR017441">
    <property type="entry name" value="Protein_kinase_ATP_BS"/>
</dbReference>
<dbReference type="InterPro" id="IPR000719">
    <property type="entry name" value="Prot_kinase_dom"/>
</dbReference>
<keyword evidence="30" id="KW-1185">Reference proteome</keyword>
<feature type="binding site" evidence="26">
    <location>
        <position position="54"/>
    </location>
    <ligand>
        <name>ATP</name>
        <dbReference type="ChEBI" id="CHEBI:30616"/>
    </ligand>
</feature>
<protein>
    <recommendedName>
        <fullName evidence="6">Mitogen-activated protein kinase kinase kinase 7</fullName>
        <ecNumber evidence="5">2.7.11.25</ecNumber>
    </recommendedName>
</protein>
<evidence type="ECO:0000256" key="10">
    <source>
        <dbReference type="ARBA" id="ARBA00022527"/>
    </source>
</evidence>
<dbReference type="InterPro" id="IPR008271">
    <property type="entry name" value="Ser/Thr_kinase_AS"/>
</dbReference>
<dbReference type="GO" id="GO:0006915">
    <property type="term" value="P:apoptotic process"/>
    <property type="evidence" value="ECO:0007669"/>
    <property type="project" value="UniProtKB-KW"/>
</dbReference>
<evidence type="ECO:0000256" key="3">
    <source>
        <dbReference type="ARBA" id="ARBA00004496"/>
    </source>
</evidence>
<feature type="compositionally biased region" description="Polar residues" evidence="27">
    <location>
        <begin position="297"/>
        <end position="323"/>
    </location>
</feature>
<keyword evidence="12" id="KW-0808">Transferase</keyword>
<dbReference type="OMA" id="ARTQCFA"/>
<dbReference type="PROSITE" id="PS00108">
    <property type="entry name" value="PROTEIN_KINASE_ST"/>
    <property type="match status" value="1"/>
</dbReference>
<dbReference type="Gene3D" id="3.30.200.20">
    <property type="entry name" value="Phosphorylase Kinase, domain 1"/>
    <property type="match status" value="1"/>
</dbReference>
<dbReference type="GO" id="GO:0005102">
    <property type="term" value="F:signaling receptor binding"/>
    <property type="evidence" value="ECO:0007669"/>
    <property type="project" value="UniProtKB-ARBA"/>
</dbReference>
<keyword evidence="9" id="KW-1017">Isopeptide bond</keyword>
<dbReference type="GO" id="GO:0043123">
    <property type="term" value="P:positive regulation of canonical NF-kappaB signal transduction"/>
    <property type="evidence" value="ECO:0007669"/>
    <property type="project" value="UniProtKB-ARBA"/>
</dbReference>
<dbReference type="CDD" id="cd14058">
    <property type="entry name" value="STKc_TAK1"/>
    <property type="match status" value="1"/>
</dbReference>
<keyword evidence="19" id="KW-0832">Ubl conjugation</keyword>
<comment type="catalytic activity">
    <reaction evidence="25">
        <text>L-seryl-[protein] + ATP = O-phospho-L-seryl-[protein] + ADP + H(+)</text>
        <dbReference type="Rhea" id="RHEA:17989"/>
        <dbReference type="Rhea" id="RHEA-COMP:9863"/>
        <dbReference type="Rhea" id="RHEA-COMP:11604"/>
        <dbReference type="ChEBI" id="CHEBI:15378"/>
        <dbReference type="ChEBI" id="CHEBI:29999"/>
        <dbReference type="ChEBI" id="CHEBI:30616"/>
        <dbReference type="ChEBI" id="CHEBI:83421"/>
        <dbReference type="ChEBI" id="CHEBI:456216"/>
        <dbReference type="EC" id="2.7.11.25"/>
    </reaction>
</comment>
<dbReference type="InterPro" id="IPR001245">
    <property type="entry name" value="Ser-Thr/Tyr_kinase_cat_dom"/>
</dbReference>
<evidence type="ECO:0000259" key="28">
    <source>
        <dbReference type="PROSITE" id="PS50011"/>
    </source>
</evidence>
<comment type="subcellular location">
    <subcellularLocation>
        <location evidence="2">Cell membrane</location>
        <topology evidence="2">Peripheral membrane protein</topology>
        <orientation evidence="2">Cytoplasmic side</orientation>
    </subcellularLocation>
    <subcellularLocation>
        <location evidence="3">Cytoplasm</location>
    </subcellularLocation>
</comment>
<dbReference type="Gene3D" id="1.10.510.10">
    <property type="entry name" value="Transferase(Phosphotransferase) domain 1"/>
    <property type="match status" value="1"/>
</dbReference>
<dbReference type="SMART" id="SM00220">
    <property type="entry name" value="S_TKc"/>
    <property type="match status" value="1"/>
</dbReference>
<dbReference type="GO" id="GO:0006955">
    <property type="term" value="P:immune response"/>
    <property type="evidence" value="ECO:0007669"/>
    <property type="project" value="TreeGrafter"/>
</dbReference>
<keyword evidence="16" id="KW-0418">Kinase</keyword>
<evidence type="ECO:0000256" key="1">
    <source>
        <dbReference type="ARBA" id="ARBA00001946"/>
    </source>
</evidence>
<evidence type="ECO:0000256" key="7">
    <source>
        <dbReference type="ARBA" id="ARBA00022475"/>
    </source>
</evidence>
<keyword evidence="7" id="KW-1003">Cell membrane</keyword>
<dbReference type="Pfam" id="PF07714">
    <property type="entry name" value="PK_Tyr_Ser-Thr"/>
    <property type="match status" value="1"/>
</dbReference>
<evidence type="ECO:0000256" key="20">
    <source>
        <dbReference type="ARBA" id="ARBA00023015"/>
    </source>
</evidence>
<dbReference type="EC" id="2.7.11.25" evidence="5"/>
<evidence type="ECO:0000256" key="11">
    <source>
        <dbReference type="ARBA" id="ARBA00022553"/>
    </source>
</evidence>
<evidence type="ECO:0000256" key="18">
    <source>
        <dbReference type="ARBA" id="ARBA00022842"/>
    </source>
</evidence>
<dbReference type="InterPro" id="IPR011009">
    <property type="entry name" value="Kinase-like_dom_sf"/>
</dbReference>
<evidence type="ECO:0000256" key="17">
    <source>
        <dbReference type="ARBA" id="ARBA00022840"/>
    </source>
</evidence>
<dbReference type="FunFam" id="3.30.200.20:FF:000152">
    <property type="entry name" value="Mitogen-activated protein kinase kinase kinase 7"/>
    <property type="match status" value="1"/>
</dbReference>
<evidence type="ECO:0000256" key="27">
    <source>
        <dbReference type="SAM" id="MobiDB-lite"/>
    </source>
</evidence>
<dbReference type="GO" id="GO:0000287">
    <property type="term" value="F:magnesium ion binding"/>
    <property type="evidence" value="ECO:0007669"/>
    <property type="project" value="InterPro"/>
</dbReference>
<evidence type="ECO:0000313" key="30">
    <source>
        <dbReference type="Proteomes" id="UP000265120"/>
    </source>
</evidence>
<dbReference type="GO" id="GO:0009893">
    <property type="term" value="P:positive regulation of metabolic process"/>
    <property type="evidence" value="ECO:0007669"/>
    <property type="project" value="UniProtKB-ARBA"/>
</dbReference>
<comment type="catalytic activity">
    <reaction evidence="24">
        <text>L-threonyl-[protein] + ATP = O-phospho-L-threonyl-[protein] + ADP + H(+)</text>
        <dbReference type="Rhea" id="RHEA:46608"/>
        <dbReference type="Rhea" id="RHEA-COMP:11060"/>
        <dbReference type="Rhea" id="RHEA-COMP:11605"/>
        <dbReference type="ChEBI" id="CHEBI:15378"/>
        <dbReference type="ChEBI" id="CHEBI:30013"/>
        <dbReference type="ChEBI" id="CHEBI:30616"/>
        <dbReference type="ChEBI" id="CHEBI:61977"/>
        <dbReference type="ChEBI" id="CHEBI:456216"/>
        <dbReference type="EC" id="2.7.11.25"/>
    </reaction>
</comment>
<dbReference type="FunFam" id="1.10.510.10:FF:000143">
    <property type="entry name" value="Mitogen-activated protein kinase kinase kinase 7"/>
    <property type="match status" value="1"/>
</dbReference>
<name>A0A3P8WLX1_CYNSE</name>
<evidence type="ECO:0000256" key="16">
    <source>
        <dbReference type="ARBA" id="ARBA00022777"/>
    </source>
</evidence>
<evidence type="ECO:0000256" key="26">
    <source>
        <dbReference type="PROSITE-ProRule" id="PRU10141"/>
    </source>
</evidence>
<feature type="domain" description="Protein kinase" evidence="28">
    <location>
        <begin position="27"/>
        <end position="282"/>
    </location>
</feature>
<dbReference type="GO" id="GO:0019901">
    <property type="term" value="F:protein kinase binding"/>
    <property type="evidence" value="ECO:0007669"/>
    <property type="project" value="UniProtKB-ARBA"/>
</dbReference>
<accession>A0A3P8WLX1</accession>
<dbReference type="GO" id="GO:0043410">
    <property type="term" value="P:positive regulation of MAPK cascade"/>
    <property type="evidence" value="ECO:0007669"/>
    <property type="project" value="UniProtKB-ARBA"/>
</dbReference>
<evidence type="ECO:0000256" key="12">
    <source>
        <dbReference type="ARBA" id="ARBA00022679"/>
    </source>
</evidence>
<comment type="similarity">
    <text evidence="4">Belongs to the protein kinase superfamily. STE Ser/Thr protein kinase family. MAP kinase kinase kinase subfamily.</text>
</comment>
<dbReference type="GO" id="GO:0004709">
    <property type="term" value="F:MAP kinase kinase kinase activity"/>
    <property type="evidence" value="ECO:0007669"/>
    <property type="project" value="UniProtKB-EC"/>
</dbReference>
<keyword evidence="21" id="KW-0346">Stress response</keyword>
<proteinExistence type="inferred from homology"/>
<organism evidence="29 30">
    <name type="scientific">Cynoglossus semilaevis</name>
    <name type="common">Tongue sole</name>
    <dbReference type="NCBI Taxonomy" id="244447"/>
    <lineage>
        <taxon>Eukaryota</taxon>
        <taxon>Metazoa</taxon>
        <taxon>Chordata</taxon>
        <taxon>Craniata</taxon>
        <taxon>Vertebrata</taxon>
        <taxon>Euteleostomi</taxon>
        <taxon>Actinopterygii</taxon>
        <taxon>Neopterygii</taxon>
        <taxon>Teleostei</taxon>
        <taxon>Neoteleostei</taxon>
        <taxon>Acanthomorphata</taxon>
        <taxon>Carangaria</taxon>
        <taxon>Pleuronectiformes</taxon>
        <taxon>Pleuronectoidei</taxon>
        <taxon>Cynoglossidae</taxon>
        <taxon>Cynoglossinae</taxon>
        <taxon>Cynoglossus</taxon>
    </lineage>
</organism>
<evidence type="ECO:0000256" key="2">
    <source>
        <dbReference type="ARBA" id="ARBA00004413"/>
    </source>
</evidence>
<evidence type="ECO:0000256" key="9">
    <source>
        <dbReference type="ARBA" id="ARBA00022499"/>
    </source>
</evidence>
<feature type="region of interest" description="Disordered" evidence="27">
    <location>
        <begin position="291"/>
        <end position="338"/>
    </location>
</feature>
<dbReference type="Ensembl" id="ENSCSET00000028825.1">
    <property type="protein sequence ID" value="ENSCSEP00000028443.1"/>
    <property type="gene ID" value="ENSCSEG00000018161.1"/>
</dbReference>
<dbReference type="AlphaFoldDB" id="A0A3P8WLX1"/>
<dbReference type="PRINTS" id="PR00109">
    <property type="entry name" value="TYRKINASE"/>
</dbReference>
<dbReference type="GO" id="GO:0005524">
    <property type="term" value="F:ATP binding"/>
    <property type="evidence" value="ECO:0007669"/>
    <property type="project" value="UniProtKB-UniRule"/>
</dbReference>
<keyword evidence="13" id="KW-0053">Apoptosis</keyword>
<dbReference type="SUPFAM" id="SSF56112">
    <property type="entry name" value="Protein kinase-like (PK-like)"/>
    <property type="match status" value="1"/>
</dbReference>
<evidence type="ECO:0000313" key="29">
    <source>
        <dbReference type="Ensembl" id="ENSCSEP00000028443.1"/>
    </source>
</evidence>
<dbReference type="PANTHER" id="PTHR46716">
    <property type="entry name" value="MITOGEN-ACTIVATED PROTEIN KINASE KINASE KINASE 7"/>
    <property type="match status" value="1"/>
</dbReference>
<dbReference type="GO" id="GO:0005737">
    <property type="term" value="C:cytoplasm"/>
    <property type="evidence" value="ECO:0007669"/>
    <property type="project" value="UniProtKB-SubCell"/>
</dbReference>
<dbReference type="GeneTree" id="ENSGT00940000157785"/>
<dbReference type="InterPro" id="IPR049637">
    <property type="entry name" value="MAP3K7"/>
</dbReference>
<evidence type="ECO:0000256" key="13">
    <source>
        <dbReference type="ARBA" id="ARBA00022703"/>
    </source>
</evidence>
<dbReference type="GO" id="GO:0071560">
    <property type="term" value="P:cellular response to transforming growth factor beta stimulus"/>
    <property type="evidence" value="ECO:0007669"/>
    <property type="project" value="UniProtKB-ARBA"/>
</dbReference>
<evidence type="ECO:0000256" key="4">
    <source>
        <dbReference type="ARBA" id="ARBA00006529"/>
    </source>
</evidence>
<reference evidence="29" key="2">
    <citation type="submission" date="2025-08" db="UniProtKB">
        <authorList>
            <consortium name="Ensembl"/>
        </authorList>
    </citation>
    <scope>IDENTIFICATION</scope>
</reference>
<keyword evidence="11" id="KW-0597">Phosphoprotein</keyword>
<dbReference type="PANTHER" id="PTHR46716:SF1">
    <property type="entry name" value="MITOGEN-ACTIVATED PROTEIN KINASE KINASE KINASE 7"/>
    <property type="match status" value="1"/>
</dbReference>
<sequence length="520" mass="58300">MSIALPPADMLETPPGYPFEEINYDNIEVEEVVGRGAFGVVCKAKWKGKDVAIKTIESESERKAFIVELRQLSRVNHPNIVKLYGSCNNPVCLVMEYAEGGSLYNVLHGAEPLPYYTASHAMSWCLQCSQGVAYLHGMKPKALIHRDLKPPNLLLVAGGTVLKICDFGTACDIQTHMTNNKGSAAWMAPEVFEGSNYSEKCDVFSWGIILWEVITRRKPFDEIGGPAFRIMWAVHNGTRPPLIKNLPKPIESLMTRCWSKDPSQRPSMEEIVKIMTHLMRYFPESDEPLQYPYQYSDDGQSNSATSTGSYLDYTGNSTSNKSDANMEHSDSQGSSNDTIKITPQFAHHFKPKGDPLRTLPLSRGGSVESLPARTQCLASSDSKRMSADLSELEPKVPFAPADTNGSDNSIPMAYLTLDHQLQPLAPCPNSKESMAVFEQHCKMAQEYLKVQTEIALLIQRKKELIAELDQDEKDQQNTSRLVQEHKKLLEENKSLSTYYQNCKKQLELIRVQQQKRQGTS</sequence>
<evidence type="ECO:0000256" key="21">
    <source>
        <dbReference type="ARBA" id="ARBA00023016"/>
    </source>
</evidence>
<dbReference type="GO" id="GO:0007254">
    <property type="term" value="P:JNK cascade"/>
    <property type="evidence" value="ECO:0007669"/>
    <property type="project" value="TreeGrafter"/>
</dbReference>
<keyword evidence="22" id="KW-0472">Membrane</keyword>
<dbReference type="PIRSF" id="PIRSF038168">
    <property type="entry name" value="MAPKKK7"/>
    <property type="match status" value="1"/>
</dbReference>
<keyword evidence="10" id="KW-0723">Serine/threonine-protein kinase</keyword>